<dbReference type="Gene3D" id="1.10.3380.30">
    <property type="match status" value="1"/>
</dbReference>
<dbReference type="PROSITE" id="PS51192">
    <property type="entry name" value="HELICASE_ATP_BIND_1"/>
    <property type="match status" value="1"/>
</dbReference>
<sequence>MDEQLSPSQAYASFRARAAEMESPFETFRLSLDYGLDDFQIRACKSLQAGKSVLVAAPTGAGKTVVAEFAVALADAQDVRVFYTAPIKALSNQKYQELCEHYGTSRVGLLTGDTTINRDAQIVVMTTEVLRNMIYSGTDLTSLGYVVLDEVHYLGDRFRGPVWEEVIIHLPAHVALVSLSATVSNAEEFGAWLGEVRGSTDVIVSEHRPVPLHNHVSVGTELFPLFEPGSARSSGGTGSAGSDRINRELQSRIRPFTGRGGSQRDRRRGVNLRFRRPSRTTIIRELAEANLLPAIFFIFSRNGCDDAVEQCLTAGVDLTTREEKTHILERIDALAEELDGEDLSVLGFHSFQAGLVQGFGAHHAGLIPVFKELVEELFKEGYLRVVFATETLALGVNMPARTVVLEKLTKFNGESHVQITPGEFTQLTGRAGRRGIDVEGHSVVVWHPSIELGDIASLASKRTYALRSRFTPTYNMTANLLARMTREDAEKVLETSFAQFQADKGVVELARRVRKNEEALAGYRKSMECERGDFYEYAQLRQTLSDMEKRAGRSRSRLKQKEIVESLGALRPGDVVTLPGSRVSGPAVVIAPMQNRDGVTRLPSVLTDQGKVWHLRPHEVTAPAQELGRIKVPKNFNHRQAKERRNLLASLHDALESGRVSASTGAARKSSRGPKVQTDEIEIVREQLRAHPCHACPDREIHARWANRASKLMKEGAALTRQIEGRTSSIAKVFVRVQDVLTTLGFLPDDSRILRRIYGERDLLTAMTVRAGMWDVLSEPEVAAFASCLVYEARRAEGLGRMRYPTASLEAAVGELHTMWQNLYRVEDDARLPTTPEPDPGLVGAMFRWAEGASLSRALGRTDIAAGDFVRWTKQTLDLLGQVSDVCRPETAVVIRRAAEAIRRGVVAD</sequence>
<dbReference type="PANTHER" id="PTHR12131">
    <property type="entry name" value="ATP-DEPENDENT RNA AND DNA HELICASE"/>
    <property type="match status" value="1"/>
</dbReference>
<dbReference type="EMBL" id="BAAANO010000035">
    <property type="protein sequence ID" value="GAA2014373.1"/>
    <property type="molecule type" value="Genomic_DNA"/>
</dbReference>
<dbReference type="SUPFAM" id="SSF52540">
    <property type="entry name" value="P-loop containing nucleoside triphosphate hydrolases"/>
    <property type="match status" value="1"/>
</dbReference>
<dbReference type="InterPro" id="IPR001650">
    <property type="entry name" value="Helicase_C-like"/>
</dbReference>
<gene>
    <name evidence="8" type="ORF">GCM10009755_27620</name>
</gene>
<dbReference type="CDD" id="cd18795">
    <property type="entry name" value="SF2_C_Ski2"/>
    <property type="match status" value="1"/>
</dbReference>
<accession>A0ABP5F5J2</accession>
<dbReference type="Pfam" id="PF00270">
    <property type="entry name" value="DEAD"/>
    <property type="match status" value="1"/>
</dbReference>
<dbReference type="InterPro" id="IPR048392">
    <property type="entry name" value="MTR4-like_stalk"/>
</dbReference>
<dbReference type="InterPro" id="IPR011545">
    <property type="entry name" value="DEAD/DEAH_box_helicase_dom"/>
</dbReference>
<evidence type="ECO:0000259" key="6">
    <source>
        <dbReference type="PROSITE" id="PS51192"/>
    </source>
</evidence>
<feature type="domain" description="Helicase C-terminal" evidence="7">
    <location>
        <begin position="307"/>
        <end position="481"/>
    </location>
</feature>
<organism evidence="8 9">
    <name type="scientific">Brevibacterium samyangense</name>
    <dbReference type="NCBI Taxonomy" id="366888"/>
    <lineage>
        <taxon>Bacteria</taxon>
        <taxon>Bacillati</taxon>
        <taxon>Actinomycetota</taxon>
        <taxon>Actinomycetes</taxon>
        <taxon>Micrococcales</taxon>
        <taxon>Brevibacteriaceae</taxon>
        <taxon>Brevibacterium</taxon>
    </lineage>
</organism>
<dbReference type="Pfam" id="PF08148">
    <property type="entry name" value="DSHCT"/>
    <property type="match status" value="1"/>
</dbReference>
<evidence type="ECO:0000256" key="3">
    <source>
        <dbReference type="ARBA" id="ARBA00022806"/>
    </source>
</evidence>
<feature type="domain" description="Helicase ATP-binding" evidence="6">
    <location>
        <begin position="44"/>
        <end position="201"/>
    </location>
</feature>
<dbReference type="PANTHER" id="PTHR12131:SF1">
    <property type="entry name" value="ATP-DEPENDENT RNA HELICASE SUPV3L1, MITOCHONDRIAL-RELATED"/>
    <property type="match status" value="1"/>
</dbReference>
<dbReference type="SMART" id="SM00487">
    <property type="entry name" value="DEXDc"/>
    <property type="match status" value="1"/>
</dbReference>
<dbReference type="InterPro" id="IPR014001">
    <property type="entry name" value="Helicase_ATP-bd"/>
</dbReference>
<dbReference type="InterPro" id="IPR012961">
    <property type="entry name" value="Ski2/MTR4_C"/>
</dbReference>
<evidence type="ECO:0000256" key="4">
    <source>
        <dbReference type="ARBA" id="ARBA00022840"/>
    </source>
</evidence>
<dbReference type="InterPro" id="IPR027417">
    <property type="entry name" value="P-loop_NTPase"/>
</dbReference>
<dbReference type="InterPro" id="IPR058621">
    <property type="entry name" value="SH3_HelY"/>
</dbReference>
<dbReference type="Pfam" id="PF26090">
    <property type="entry name" value="SH3_HelY"/>
    <property type="match status" value="1"/>
</dbReference>
<evidence type="ECO:0000259" key="7">
    <source>
        <dbReference type="PROSITE" id="PS51194"/>
    </source>
</evidence>
<keyword evidence="9" id="KW-1185">Reference proteome</keyword>
<evidence type="ECO:0000313" key="8">
    <source>
        <dbReference type="EMBL" id="GAA2014373.1"/>
    </source>
</evidence>
<feature type="region of interest" description="Disordered" evidence="5">
    <location>
        <begin position="251"/>
        <end position="270"/>
    </location>
</feature>
<name>A0ABP5F5J2_9MICO</name>
<evidence type="ECO:0000256" key="2">
    <source>
        <dbReference type="ARBA" id="ARBA00022801"/>
    </source>
</evidence>
<dbReference type="SMART" id="SM00490">
    <property type="entry name" value="HELICc"/>
    <property type="match status" value="1"/>
</dbReference>
<dbReference type="Proteomes" id="UP001500755">
    <property type="component" value="Unassembled WGS sequence"/>
</dbReference>
<protein>
    <submittedName>
        <fullName evidence="8">DEAD/DEAH box helicase</fullName>
    </submittedName>
</protein>
<dbReference type="RefSeq" id="WP_344310648.1">
    <property type="nucleotide sequence ID" value="NZ_BAAANO010000035.1"/>
</dbReference>
<dbReference type="PROSITE" id="PS51194">
    <property type="entry name" value="HELICASE_CTER"/>
    <property type="match status" value="1"/>
</dbReference>
<dbReference type="Pfam" id="PF21408">
    <property type="entry name" value="MTR4-like_stalk"/>
    <property type="match status" value="1"/>
</dbReference>
<dbReference type="GO" id="GO:0004386">
    <property type="term" value="F:helicase activity"/>
    <property type="evidence" value="ECO:0007669"/>
    <property type="project" value="UniProtKB-KW"/>
</dbReference>
<evidence type="ECO:0000256" key="5">
    <source>
        <dbReference type="SAM" id="MobiDB-lite"/>
    </source>
</evidence>
<keyword evidence="4" id="KW-0067">ATP-binding</keyword>
<reference evidence="9" key="1">
    <citation type="journal article" date="2019" name="Int. J. Syst. Evol. Microbiol.">
        <title>The Global Catalogue of Microorganisms (GCM) 10K type strain sequencing project: providing services to taxonomists for standard genome sequencing and annotation.</title>
        <authorList>
            <consortium name="The Broad Institute Genomics Platform"/>
            <consortium name="The Broad Institute Genome Sequencing Center for Infectious Disease"/>
            <person name="Wu L."/>
            <person name="Ma J."/>
        </authorList>
    </citation>
    <scope>NUCLEOTIDE SEQUENCE [LARGE SCALE GENOMIC DNA]</scope>
    <source>
        <strain evidence="9">JCM 14546</strain>
    </source>
</reference>
<keyword evidence="3 8" id="KW-0347">Helicase</keyword>
<dbReference type="InterPro" id="IPR050699">
    <property type="entry name" value="RNA-DNA_Helicase"/>
</dbReference>
<proteinExistence type="predicted"/>
<keyword evidence="1" id="KW-0547">Nucleotide-binding</keyword>
<evidence type="ECO:0000256" key="1">
    <source>
        <dbReference type="ARBA" id="ARBA00022741"/>
    </source>
</evidence>
<comment type="caution">
    <text evidence="8">The sequence shown here is derived from an EMBL/GenBank/DDBJ whole genome shotgun (WGS) entry which is preliminary data.</text>
</comment>
<dbReference type="SMART" id="SM01142">
    <property type="entry name" value="DSHCT"/>
    <property type="match status" value="1"/>
</dbReference>
<keyword evidence="2" id="KW-0378">Hydrolase</keyword>
<dbReference type="Gene3D" id="3.40.50.300">
    <property type="entry name" value="P-loop containing nucleotide triphosphate hydrolases"/>
    <property type="match status" value="2"/>
</dbReference>
<evidence type="ECO:0000313" key="9">
    <source>
        <dbReference type="Proteomes" id="UP001500755"/>
    </source>
</evidence>